<evidence type="ECO:0008006" key="3">
    <source>
        <dbReference type="Google" id="ProtNLM"/>
    </source>
</evidence>
<reference evidence="2" key="1">
    <citation type="submission" date="2017-05" db="EMBL/GenBank/DDBJ databases">
        <authorList>
            <person name="Barney B.M."/>
        </authorList>
    </citation>
    <scope>NUCLEOTIDE SEQUENCE [LARGE SCALE GENOMIC DNA]</scope>
    <source>
        <strain evidence="2">PSBB022</strain>
    </source>
</reference>
<protein>
    <recommendedName>
        <fullName evidence="3">Calcium-binding protein</fullName>
    </recommendedName>
</protein>
<accession>A0A266Q6Z5</accession>
<name>A0A266Q6Z5_9GAMM</name>
<keyword evidence="2" id="KW-1185">Reference proteome</keyword>
<gene>
    <name evidence="1" type="ORF">CBP51_00675</name>
</gene>
<proteinExistence type="predicted"/>
<dbReference type="AlphaFoldDB" id="A0A266Q6Z5"/>
<organism evidence="1 2">
    <name type="scientific">Cellvibrio mixtus</name>
    <dbReference type="NCBI Taxonomy" id="39650"/>
    <lineage>
        <taxon>Bacteria</taxon>
        <taxon>Pseudomonadati</taxon>
        <taxon>Pseudomonadota</taxon>
        <taxon>Gammaproteobacteria</taxon>
        <taxon>Cellvibrionales</taxon>
        <taxon>Cellvibrionaceae</taxon>
        <taxon>Cellvibrio</taxon>
    </lineage>
</organism>
<sequence length="314" mass="32491">MSIAIQYSTDFSAAGFTGLSGYFDYFQSTYSSPGHASNMWFHNNPGSLNIGGTTYNDTYFGIKVIGEDLANTSTSSNVSFLVKAAEVTLENGAGTHYQSADMIYTAANGHDLAGEIGELIFGNGAYSSGSLASTLFTVTNLTPHIGNGYKDIDSDGAYDAVEIPTAVGVNKVHDLILNLMGGATGGAGGTSVLEGYLAAYGTTQTGVAGNYDEVFSSYGGNDTFTGNGGNDTFRFESGFGDDVITDFINSSGSVSERDLISFKTGIFGGLSAADILDPLNGYYSYSGGVSVISDGTNSITLTGALTTADINFFA</sequence>
<evidence type="ECO:0000313" key="1">
    <source>
        <dbReference type="EMBL" id="OZY85600.1"/>
    </source>
</evidence>
<evidence type="ECO:0000313" key="2">
    <source>
        <dbReference type="Proteomes" id="UP000216101"/>
    </source>
</evidence>
<comment type="caution">
    <text evidence="1">The sequence shown here is derived from an EMBL/GenBank/DDBJ whole genome shotgun (WGS) entry which is preliminary data.</text>
</comment>
<dbReference type="Proteomes" id="UP000216101">
    <property type="component" value="Unassembled WGS sequence"/>
</dbReference>
<dbReference type="EMBL" id="NHNI01000001">
    <property type="protein sequence ID" value="OZY85600.1"/>
    <property type="molecule type" value="Genomic_DNA"/>
</dbReference>
<dbReference type="RefSeq" id="WP_078042961.1">
    <property type="nucleotide sequence ID" value="NZ_NHNI01000001.1"/>
</dbReference>